<dbReference type="Proteomes" id="UP001153555">
    <property type="component" value="Unassembled WGS sequence"/>
</dbReference>
<accession>A0A9N7R3B7</accession>
<sequence>MSSKSAPRHRRRVPIPIYLVLIATFTVVGLLMVDFRSIDSSSQLPIRNKTSAITGEGDTSANATMSEAMDANARKTCATVEEMGEIFSRGYAEESLRVRRIIHDHFALNGASRVRELLPEEFCNHGFVIGKASEAGLGNELYKIITAAALSVMLNRSLIIGQTRGRFPFGDYISYSNDTFTLKEVKHLWRQNRCLTKYGRHLIMRLDDFQKPAKTSVLCSNWKEWEQPIIWFQNTTDAVAAQFFLKNVHMEMREAAFDLFGSPEKLQYRANVFGELMRILMYPSKDVEQAVNWALDAGRDPDIALHMRMMMNRSVRAKQAAMDCLRKAIHNNLPSLSKPRVVLVSDTPSVVKDIEPSLEEFAEVIHFDYESFDGNVSGNNNRSTALNFRVKDWGPAPRWVAFVDFFLASRAKHVVISGAHRRVGTTYAQLIAALAAAYRLDCESSNNCSSITFLSSFQSNLLSDGLKNQVGWGHVWNRFSGLLSCHGQGSQCALTPVLPPAWWDGLLQSPIPRDSRRMEAYGVKLSGFGTVDYGALKNFCQLRKNSVVGIQLI</sequence>
<dbReference type="InterPro" id="IPR056712">
    <property type="entry name" value="DUF7810"/>
</dbReference>
<feature type="transmembrane region" description="Helical" evidence="1">
    <location>
        <begin position="12"/>
        <end position="33"/>
    </location>
</feature>
<dbReference type="EMBL" id="CACSLK010011299">
    <property type="protein sequence ID" value="CAA0813142.1"/>
    <property type="molecule type" value="Genomic_DNA"/>
</dbReference>
<dbReference type="PANTHER" id="PTHR35736:SF1">
    <property type="entry name" value="EXPRESSED PROTEIN"/>
    <property type="match status" value="1"/>
</dbReference>
<keyword evidence="3" id="KW-1185">Reference proteome</keyword>
<evidence type="ECO:0000313" key="3">
    <source>
        <dbReference type="Proteomes" id="UP001153555"/>
    </source>
</evidence>
<proteinExistence type="predicted"/>
<evidence type="ECO:0000256" key="1">
    <source>
        <dbReference type="SAM" id="Phobius"/>
    </source>
</evidence>
<dbReference type="PANTHER" id="PTHR35736">
    <property type="entry name" value="EXPRESSED PROTEIN"/>
    <property type="match status" value="1"/>
</dbReference>
<protein>
    <submittedName>
        <fullName evidence="2">Uncharacterized protein</fullName>
    </submittedName>
</protein>
<keyword evidence="1" id="KW-0472">Membrane</keyword>
<keyword evidence="1" id="KW-1133">Transmembrane helix</keyword>
<evidence type="ECO:0000313" key="2">
    <source>
        <dbReference type="EMBL" id="CAA0813142.1"/>
    </source>
</evidence>
<dbReference type="Pfam" id="PF25102">
    <property type="entry name" value="DUF7810"/>
    <property type="match status" value="1"/>
</dbReference>
<dbReference type="OrthoDB" id="1930927at2759"/>
<gene>
    <name evidence="2" type="ORF">SHERM_13701</name>
</gene>
<reference evidence="2" key="1">
    <citation type="submission" date="2019-12" db="EMBL/GenBank/DDBJ databases">
        <authorList>
            <person name="Scholes J."/>
        </authorList>
    </citation>
    <scope>NUCLEOTIDE SEQUENCE</scope>
</reference>
<organism evidence="2 3">
    <name type="scientific">Striga hermonthica</name>
    <name type="common">Purple witchweed</name>
    <name type="synonym">Buchnera hermonthica</name>
    <dbReference type="NCBI Taxonomy" id="68872"/>
    <lineage>
        <taxon>Eukaryota</taxon>
        <taxon>Viridiplantae</taxon>
        <taxon>Streptophyta</taxon>
        <taxon>Embryophyta</taxon>
        <taxon>Tracheophyta</taxon>
        <taxon>Spermatophyta</taxon>
        <taxon>Magnoliopsida</taxon>
        <taxon>eudicotyledons</taxon>
        <taxon>Gunneridae</taxon>
        <taxon>Pentapetalae</taxon>
        <taxon>asterids</taxon>
        <taxon>lamiids</taxon>
        <taxon>Lamiales</taxon>
        <taxon>Orobanchaceae</taxon>
        <taxon>Buchnereae</taxon>
        <taxon>Striga</taxon>
    </lineage>
</organism>
<name>A0A9N7R3B7_STRHE</name>
<dbReference type="AlphaFoldDB" id="A0A9N7R3B7"/>
<keyword evidence="1" id="KW-0812">Transmembrane</keyword>
<comment type="caution">
    <text evidence="2">The sequence shown here is derived from an EMBL/GenBank/DDBJ whole genome shotgun (WGS) entry which is preliminary data.</text>
</comment>